<proteinExistence type="predicted"/>
<gene>
    <name evidence="1" type="ORF">CSUNSWCD_1103</name>
</gene>
<comment type="caution">
    <text evidence="1">The sequence shown here is derived from an EMBL/GenBank/DDBJ whole genome shotgun (WGS) entry which is preliminary data.</text>
</comment>
<dbReference type="AlphaFoldDB" id="M5IND0"/>
<sequence>MLRSNLKLNLQISASNFTHRDPHLENAKFKICDAAAPNKPARSAATSHVQWGWWGFLRRCASSCKQTGEEGATLRK</sequence>
<accession>M5IND0</accession>
<reference evidence="1 2" key="1">
    <citation type="journal article" date="2013" name="Genome Announc.">
        <title>Genome Sequence of Campylobacter showae UNSWCD, Isolated from a Patient with Crohn's Disease.</title>
        <authorList>
            <person name="Tay A.P."/>
            <person name="Kaakoush N.O."/>
            <person name="Deshpande N.P."/>
            <person name="Chen Z."/>
            <person name="Mitchell H."/>
            <person name="Wilkins M.R."/>
        </authorList>
    </citation>
    <scope>NUCLEOTIDE SEQUENCE [LARGE SCALE GENOMIC DNA]</scope>
    <source>
        <strain evidence="1 2">CSUNSWCD</strain>
    </source>
</reference>
<name>M5IND0_9BACT</name>
<dbReference type="PATRIC" id="fig|1244083.3.peg.2350"/>
<evidence type="ECO:0000313" key="1">
    <source>
        <dbReference type="EMBL" id="EKU10229.1"/>
    </source>
</evidence>
<evidence type="ECO:0000313" key="2">
    <source>
        <dbReference type="Proteomes" id="UP000011939"/>
    </source>
</evidence>
<protein>
    <submittedName>
        <fullName evidence="1">Uncharacterized protein</fullName>
    </submittedName>
</protein>
<dbReference type="EMBL" id="AMZQ01000018">
    <property type="protein sequence ID" value="EKU10229.1"/>
    <property type="molecule type" value="Genomic_DNA"/>
</dbReference>
<organism evidence="1 2">
    <name type="scientific">Campylobacter showae CSUNSWCD</name>
    <dbReference type="NCBI Taxonomy" id="1244083"/>
    <lineage>
        <taxon>Bacteria</taxon>
        <taxon>Pseudomonadati</taxon>
        <taxon>Campylobacterota</taxon>
        <taxon>Epsilonproteobacteria</taxon>
        <taxon>Campylobacterales</taxon>
        <taxon>Campylobacteraceae</taxon>
        <taxon>Campylobacter</taxon>
    </lineage>
</organism>
<dbReference type="Proteomes" id="UP000011939">
    <property type="component" value="Unassembled WGS sequence"/>
</dbReference>